<feature type="signal peptide" evidence="2">
    <location>
        <begin position="1"/>
        <end position="23"/>
    </location>
</feature>
<keyword evidence="1" id="KW-0472">Membrane</keyword>
<feature type="chain" id="PRO_5035594693" evidence="2">
    <location>
        <begin position="24"/>
        <end position="431"/>
    </location>
</feature>
<evidence type="ECO:0000313" key="4">
    <source>
        <dbReference type="Proteomes" id="UP000614601"/>
    </source>
</evidence>
<keyword evidence="1" id="KW-0812">Transmembrane</keyword>
<comment type="caution">
    <text evidence="3">The sequence shown here is derived from an EMBL/GenBank/DDBJ whole genome shotgun (WGS) entry which is preliminary data.</text>
</comment>
<feature type="transmembrane region" description="Helical" evidence="1">
    <location>
        <begin position="361"/>
        <end position="384"/>
    </location>
</feature>
<name>A0A811KG76_9BILA</name>
<dbReference type="Proteomes" id="UP000614601">
    <property type="component" value="Unassembled WGS sequence"/>
</dbReference>
<evidence type="ECO:0000313" key="3">
    <source>
        <dbReference type="EMBL" id="CAD5214490.1"/>
    </source>
</evidence>
<dbReference type="AlphaFoldDB" id="A0A811KG76"/>
<organism evidence="3 4">
    <name type="scientific">Bursaphelenchus okinawaensis</name>
    <dbReference type="NCBI Taxonomy" id="465554"/>
    <lineage>
        <taxon>Eukaryota</taxon>
        <taxon>Metazoa</taxon>
        <taxon>Ecdysozoa</taxon>
        <taxon>Nematoda</taxon>
        <taxon>Chromadorea</taxon>
        <taxon>Rhabditida</taxon>
        <taxon>Tylenchina</taxon>
        <taxon>Tylenchomorpha</taxon>
        <taxon>Aphelenchoidea</taxon>
        <taxon>Aphelenchoididae</taxon>
        <taxon>Bursaphelenchus</taxon>
    </lineage>
</organism>
<reference evidence="3" key="1">
    <citation type="submission" date="2020-09" db="EMBL/GenBank/DDBJ databases">
        <authorList>
            <person name="Kikuchi T."/>
        </authorList>
    </citation>
    <scope>NUCLEOTIDE SEQUENCE</scope>
    <source>
        <strain evidence="3">SH1</strain>
    </source>
</reference>
<evidence type="ECO:0000256" key="2">
    <source>
        <dbReference type="SAM" id="SignalP"/>
    </source>
</evidence>
<dbReference type="EMBL" id="CAJFCW020000003">
    <property type="protein sequence ID" value="CAG9102823.1"/>
    <property type="molecule type" value="Genomic_DNA"/>
</dbReference>
<sequence length="431" mass="48238">MLSSDRWKLCLVFIGLAITGLSADADCSYGSTSVKSGPNLIDKNEDLFYIAGFKNNKFDVNGAKFFLTHKNQEDTSGDVLKLDGVFDGMLVKPTDGRLFSTADKNKYITWFAVEKDGLNLFLAHIEFLPRDNDKFRIKRNVVRAVDRNKSVRFANTFGRSHFVEPYLVNLKPCIIIDVTDFDHPKHISFKAEQCTDEELRGLNNTDLFGINLDDIKRKFKAVDEYPVHYPDADGENYKFSFKQKDKLGVPVAQSGSCLWTLEAITPKNPAEGNGAFDGVVTFFLEGDEDRCLRSENKFHVQLQSPAIMNGTFCDEDQRWSFFTKPQAPPESNQTADSIETGGMKECDMDSMQEFFNTAKSLIIGVIVAVISTIVATILFVVGMVGRIRYMRHKKEKLEKLGSQAYSTATEATTIGSTMSQASQASQVSQTK</sequence>
<protein>
    <submittedName>
        <fullName evidence="3">Uncharacterized protein</fullName>
    </submittedName>
</protein>
<dbReference type="OrthoDB" id="10653711at2759"/>
<accession>A0A811KG76</accession>
<keyword evidence="1" id="KW-1133">Transmembrane helix</keyword>
<proteinExistence type="predicted"/>
<keyword evidence="4" id="KW-1185">Reference proteome</keyword>
<gene>
    <name evidence="3" type="ORF">BOKJ2_LOCUS5619</name>
</gene>
<dbReference type="Proteomes" id="UP000783686">
    <property type="component" value="Unassembled WGS sequence"/>
</dbReference>
<evidence type="ECO:0000256" key="1">
    <source>
        <dbReference type="SAM" id="Phobius"/>
    </source>
</evidence>
<keyword evidence="2" id="KW-0732">Signal</keyword>
<dbReference type="EMBL" id="CAJFDH010000003">
    <property type="protein sequence ID" value="CAD5214490.1"/>
    <property type="molecule type" value="Genomic_DNA"/>
</dbReference>